<evidence type="ECO:0000313" key="2">
    <source>
        <dbReference type="Proteomes" id="UP001501509"/>
    </source>
</evidence>
<evidence type="ECO:0008006" key="3">
    <source>
        <dbReference type="Google" id="ProtNLM"/>
    </source>
</evidence>
<organism evidence="1 2">
    <name type="scientific">Actinomadura fulvescens</name>
    <dbReference type="NCBI Taxonomy" id="46160"/>
    <lineage>
        <taxon>Bacteria</taxon>
        <taxon>Bacillati</taxon>
        <taxon>Actinomycetota</taxon>
        <taxon>Actinomycetes</taxon>
        <taxon>Streptosporangiales</taxon>
        <taxon>Thermomonosporaceae</taxon>
        <taxon>Actinomadura</taxon>
    </lineage>
</organism>
<keyword evidence="2" id="KW-1185">Reference proteome</keyword>
<sequence length="111" mass="12033">MVKLRLSEEEYAVLSAAAERERLANGAFAAQAALAAARGTARPEYALLRESLIAVMHSAGQARRIGINFNQAVAALHSGELSDQLRWYAEVSARTVGKLDDLAEEIRARLP</sequence>
<reference evidence="1 2" key="1">
    <citation type="journal article" date="2019" name="Int. J. Syst. Evol. Microbiol.">
        <title>The Global Catalogue of Microorganisms (GCM) 10K type strain sequencing project: providing services to taxonomists for standard genome sequencing and annotation.</title>
        <authorList>
            <consortium name="The Broad Institute Genomics Platform"/>
            <consortium name="The Broad Institute Genome Sequencing Center for Infectious Disease"/>
            <person name="Wu L."/>
            <person name="Ma J."/>
        </authorList>
    </citation>
    <scope>NUCLEOTIDE SEQUENCE [LARGE SCALE GENOMIC DNA]</scope>
    <source>
        <strain evidence="1 2">JCM 6833</strain>
    </source>
</reference>
<dbReference type="RefSeq" id="WP_344545476.1">
    <property type="nucleotide sequence ID" value="NZ_BAAATD010000008.1"/>
</dbReference>
<protein>
    <recommendedName>
        <fullName evidence="3">Mobilization protein</fullName>
    </recommendedName>
</protein>
<name>A0ABN3Q2R6_9ACTN</name>
<accession>A0ABN3Q2R6</accession>
<dbReference type="Proteomes" id="UP001501509">
    <property type="component" value="Unassembled WGS sequence"/>
</dbReference>
<dbReference type="EMBL" id="BAAATD010000008">
    <property type="protein sequence ID" value="GAA2614218.1"/>
    <property type="molecule type" value="Genomic_DNA"/>
</dbReference>
<evidence type="ECO:0000313" key="1">
    <source>
        <dbReference type="EMBL" id="GAA2614218.1"/>
    </source>
</evidence>
<comment type="caution">
    <text evidence="1">The sequence shown here is derived from an EMBL/GenBank/DDBJ whole genome shotgun (WGS) entry which is preliminary data.</text>
</comment>
<proteinExistence type="predicted"/>
<gene>
    <name evidence="1" type="ORF">GCM10010411_56430</name>
</gene>